<gene>
    <name evidence="1" type="ORF">BDN72DRAFT_84911</name>
</gene>
<organism evidence="1 2">
    <name type="scientific">Pluteus cervinus</name>
    <dbReference type="NCBI Taxonomy" id="181527"/>
    <lineage>
        <taxon>Eukaryota</taxon>
        <taxon>Fungi</taxon>
        <taxon>Dikarya</taxon>
        <taxon>Basidiomycota</taxon>
        <taxon>Agaricomycotina</taxon>
        <taxon>Agaricomycetes</taxon>
        <taxon>Agaricomycetidae</taxon>
        <taxon>Agaricales</taxon>
        <taxon>Pluteineae</taxon>
        <taxon>Pluteaceae</taxon>
        <taxon>Pluteus</taxon>
    </lineage>
</organism>
<reference evidence="1 2" key="1">
    <citation type="journal article" date="2019" name="Nat. Ecol. Evol.">
        <title>Megaphylogeny resolves global patterns of mushroom evolution.</title>
        <authorList>
            <person name="Varga T."/>
            <person name="Krizsan K."/>
            <person name="Foldi C."/>
            <person name="Dima B."/>
            <person name="Sanchez-Garcia M."/>
            <person name="Sanchez-Ramirez S."/>
            <person name="Szollosi G.J."/>
            <person name="Szarkandi J.G."/>
            <person name="Papp V."/>
            <person name="Albert L."/>
            <person name="Andreopoulos W."/>
            <person name="Angelini C."/>
            <person name="Antonin V."/>
            <person name="Barry K.W."/>
            <person name="Bougher N.L."/>
            <person name="Buchanan P."/>
            <person name="Buyck B."/>
            <person name="Bense V."/>
            <person name="Catcheside P."/>
            <person name="Chovatia M."/>
            <person name="Cooper J."/>
            <person name="Damon W."/>
            <person name="Desjardin D."/>
            <person name="Finy P."/>
            <person name="Geml J."/>
            <person name="Haridas S."/>
            <person name="Hughes K."/>
            <person name="Justo A."/>
            <person name="Karasinski D."/>
            <person name="Kautmanova I."/>
            <person name="Kiss B."/>
            <person name="Kocsube S."/>
            <person name="Kotiranta H."/>
            <person name="LaButti K.M."/>
            <person name="Lechner B.E."/>
            <person name="Liimatainen K."/>
            <person name="Lipzen A."/>
            <person name="Lukacs Z."/>
            <person name="Mihaltcheva S."/>
            <person name="Morgado L.N."/>
            <person name="Niskanen T."/>
            <person name="Noordeloos M.E."/>
            <person name="Ohm R.A."/>
            <person name="Ortiz-Santana B."/>
            <person name="Ovrebo C."/>
            <person name="Racz N."/>
            <person name="Riley R."/>
            <person name="Savchenko A."/>
            <person name="Shiryaev A."/>
            <person name="Soop K."/>
            <person name="Spirin V."/>
            <person name="Szebenyi C."/>
            <person name="Tomsovsky M."/>
            <person name="Tulloss R.E."/>
            <person name="Uehling J."/>
            <person name="Grigoriev I.V."/>
            <person name="Vagvolgyi C."/>
            <person name="Papp T."/>
            <person name="Martin F.M."/>
            <person name="Miettinen O."/>
            <person name="Hibbett D.S."/>
            <person name="Nagy L.G."/>
        </authorList>
    </citation>
    <scope>NUCLEOTIDE SEQUENCE [LARGE SCALE GENOMIC DNA]</scope>
    <source>
        <strain evidence="1 2">NL-1719</strain>
    </source>
</reference>
<proteinExistence type="predicted"/>
<protein>
    <submittedName>
        <fullName evidence="1">Uncharacterized protein</fullName>
    </submittedName>
</protein>
<dbReference type="EMBL" id="ML208369">
    <property type="protein sequence ID" value="TFK67693.1"/>
    <property type="molecule type" value="Genomic_DNA"/>
</dbReference>
<name>A0ACD3APP4_9AGAR</name>
<evidence type="ECO:0000313" key="2">
    <source>
        <dbReference type="Proteomes" id="UP000308600"/>
    </source>
</evidence>
<accession>A0ACD3APP4</accession>
<keyword evidence="2" id="KW-1185">Reference proteome</keyword>
<evidence type="ECO:0000313" key="1">
    <source>
        <dbReference type="EMBL" id="TFK67693.1"/>
    </source>
</evidence>
<sequence>MLKWRTIRINKLNVNTGPCSQFNFALNGATWVGTDSEPLQELYQRVCIAACFDSQERQNAPRCHKKTRVTICGSLTGWRRDPSSQDLVRWITGWAGVGKSAIAQTIAYECSMDAQLAASFFFYCASQDRNSLKAFVATIAFQLSVRVPGAREFIISLLLRDKTIFEKSFQGQWQALVVDVLLYLHRQGVSQPMLIIVDGIDECISEEEQRTLLSTLLSSSRELCPSFKFLVSSRPENHLRTMFEEFFEEVEVKNRNTIELTEEDGGDIELFLQSSLQAIHDDYDQYGERALQTQSWPGEDKINQLVKRASGQFIYASVVVDFVRNYNGNPNVPLEEVLKPHSNSLKELDHLYTIVMGKILKSTPKKHRRLLHHLMVCILLDVVYTYRPDLPFFCPKELNTEVVKTLLRNLYPVVDLSGIFRHRTFCQFLIRPSVPHPFSITSRHISVVTSYALQSLSTKRCSGRVKALSLMCLLHSTPTPELIFRLTKLPRDTFDTDVPFVASTQQHLWRNTGISKCLLSWITVDVSAHDLRV</sequence>
<dbReference type="Proteomes" id="UP000308600">
    <property type="component" value="Unassembled WGS sequence"/>
</dbReference>